<dbReference type="AlphaFoldDB" id="A0A3G9ICV1"/>
<dbReference type="InterPro" id="IPR023286">
    <property type="entry name" value="ABATE_dom_sf"/>
</dbReference>
<dbReference type="InterPro" id="IPR021005">
    <property type="entry name" value="Znf_CGNR"/>
</dbReference>
<dbReference type="Pfam" id="PF11706">
    <property type="entry name" value="zf-CGNR"/>
    <property type="match status" value="1"/>
</dbReference>
<gene>
    <name evidence="2" type="ORF">Back2_10640</name>
</gene>
<dbReference type="PANTHER" id="PTHR35525">
    <property type="entry name" value="BLL6575 PROTEIN"/>
    <property type="match status" value="1"/>
</dbReference>
<dbReference type="Proteomes" id="UP000271573">
    <property type="component" value="Chromosome"/>
</dbReference>
<dbReference type="PANTHER" id="PTHR35525:SF3">
    <property type="entry name" value="BLL6575 PROTEIN"/>
    <property type="match status" value="1"/>
</dbReference>
<name>A0A3G9ICV1_9ACTN</name>
<dbReference type="InterPro" id="IPR010852">
    <property type="entry name" value="ABATE"/>
</dbReference>
<feature type="domain" description="Zinc finger CGNR" evidence="1">
    <location>
        <begin position="129"/>
        <end position="171"/>
    </location>
</feature>
<dbReference type="KEGG" id="nbe:Back2_10640"/>
<reference evidence="2 3" key="1">
    <citation type="submission" date="2018-11" db="EMBL/GenBank/DDBJ databases">
        <title>Complete genome sequence of Nocardioides baekrokdamisoli strain KCTC 39748.</title>
        <authorList>
            <person name="Kang S.W."/>
            <person name="Lee K.C."/>
            <person name="Kim K.K."/>
            <person name="Kim J.S."/>
            <person name="Kim D.S."/>
            <person name="Ko S.H."/>
            <person name="Yang S.H."/>
            <person name="Shin Y.K."/>
            <person name="Lee J.S."/>
        </authorList>
    </citation>
    <scope>NUCLEOTIDE SEQUENCE [LARGE SCALE GENOMIC DNA]</scope>
    <source>
        <strain evidence="2 3">KCTC 39748</strain>
    </source>
</reference>
<sequence>MNLLGSVAVVNSRFSNPMDVDRLATPEALDLFLTEHGYSYIPKATPALVAEIQALRQPMHDLFTSSREDAVVVINRWLADAEAVPRLVRHDELDWHIHAERPGATLATQILVETAMGMIDVVRADEMGRLSVCEDDACEGIVLDLSKNRSRRYCSTACGNRAAVAAYRARRAGDQ</sequence>
<dbReference type="Pfam" id="PF07336">
    <property type="entry name" value="ABATE"/>
    <property type="match status" value="1"/>
</dbReference>
<organism evidence="2 3">
    <name type="scientific">Nocardioides baekrokdamisoli</name>
    <dbReference type="NCBI Taxonomy" id="1804624"/>
    <lineage>
        <taxon>Bacteria</taxon>
        <taxon>Bacillati</taxon>
        <taxon>Actinomycetota</taxon>
        <taxon>Actinomycetes</taxon>
        <taxon>Propionibacteriales</taxon>
        <taxon>Nocardioidaceae</taxon>
        <taxon>Nocardioides</taxon>
    </lineage>
</organism>
<keyword evidence="3" id="KW-1185">Reference proteome</keyword>
<evidence type="ECO:0000259" key="1">
    <source>
        <dbReference type="Pfam" id="PF11706"/>
    </source>
</evidence>
<dbReference type="SUPFAM" id="SSF160904">
    <property type="entry name" value="Jann2411-like"/>
    <property type="match status" value="1"/>
</dbReference>
<accession>A0A3G9ICV1</accession>
<dbReference type="EMBL" id="AP019307">
    <property type="protein sequence ID" value="BBH16777.1"/>
    <property type="molecule type" value="Genomic_DNA"/>
</dbReference>
<evidence type="ECO:0000313" key="3">
    <source>
        <dbReference type="Proteomes" id="UP000271573"/>
    </source>
</evidence>
<evidence type="ECO:0000313" key="2">
    <source>
        <dbReference type="EMBL" id="BBH16777.1"/>
    </source>
</evidence>
<proteinExistence type="predicted"/>
<dbReference type="Gene3D" id="1.10.3300.10">
    <property type="entry name" value="Jann2411-like domain"/>
    <property type="match status" value="1"/>
</dbReference>
<protein>
    <recommendedName>
        <fullName evidence="1">Zinc finger CGNR domain-containing protein</fullName>
    </recommendedName>
</protein>